<name>A0A6J7IP13_9ZZZZ</name>
<feature type="compositionally biased region" description="Polar residues" evidence="1">
    <location>
        <begin position="97"/>
        <end position="113"/>
    </location>
</feature>
<sequence>MLSLIGLDPDDVLAVLASGFWSESWYLEQYPDVALSGEVPFLHYLVQGWRELRSPGPGFDARWYSVKYRVDDPAVHPLVHYVREGQAAGLRPRADAASQTGQQLGWLTPSVQDDMSDAS</sequence>
<dbReference type="EMBL" id="CAFBNB010000130">
    <property type="protein sequence ID" value="CAB4932475.1"/>
    <property type="molecule type" value="Genomic_DNA"/>
</dbReference>
<evidence type="ECO:0000313" key="2">
    <source>
        <dbReference type="EMBL" id="CAB4932475.1"/>
    </source>
</evidence>
<protein>
    <submittedName>
        <fullName evidence="2">Unannotated protein</fullName>
    </submittedName>
</protein>
<organism evidence="2">
    <name type="scientific">freshwater metagenome</name>
    <dbReference type="NCBI Taxonomy" id="449393"/>
    <lineage>
        <taxon>unclassified sequences</taxon>
        <taxon>metagenomes</taxon>
        <taxon>ecological metagenomes</taxon>
    </lineage>
</organism>
<reference evidence="2" key="1">
    <citation type="submission" date="2020-05" db="EMBL/GenBank/DDBJ databases">
        <authorList>
            <person name="Chiriac C."/>
            <person name="Salcher M."/>
            <person name="Ghai R."/>
            <person name="Kavagutti S V."/>
        </authorList>
    </citation>
    <scope>NUCLEOTIDE SEQUENCE</scope>
</reference>
<gene>
    <name evidence="2" type="ORF">UFOPK3720_00784</name>
</gene>
<proteinExistence type="predicted"/>
<dbReference type="AlphaFoldDB" id="A0A6J7IP13"/>
<accession>A0A6J7IP13</accession>
<evidence type="ECO:0000256" key="1">
    <source>
        <dbReference type="SAM" id="MobiDB-lite"/>
    </source>
</evidence>
<feature type="region of interest" description="Disordered" evidence="1">
    <location>
        <begin position="92"/>
        <end position="119"/>
    </location>
</feature>